<accession>A0ABR2J927</accession>
<name>A0ABR2J927_9PEZI</name>
<keyword evidence="2" id="KW-1185">Reference proteome</keyword>
<organism evidence="1 2">
    <name type="scientific">Apiospora arundinis</name>
    <dbReference type="NCBI Taxonomy" id="335852"/>
    <lineage>
        <taxon>Eukaryota</taxon>
        <taxon>Fungi</taxon>
        <taxon>Dikarya</taxon>
        <taxon>Ascomycota</taxon>
        <taxon>Pezizomycotina</taxon>
        <taxon>Sordariomycetes</taxon>
        <taxon>Xylariomycetidae</taxon>
        <taxon>Amphisphaeriales</taxon>
        <taxon>Apiosporaceae</taxon>
        <taxon>Apiospora</taxon>
    </lineage>
</organism>
<reference evidence="1 2" key="1">
    <citation type="journal article" date="2024" name="IMA Fungus">
        <title>Apiospora arundinis, a panoply of carbohydrate-active enzymes and secondary metabolites.</title>
        <authorList>
            <person name="Sorensen T."/>
            <person name="Petersen C."/>
            <person name="Muurmann A.T."/>
            <person name="Christiansen J.V."/>
            <person name="Brundto M.L."/>
            <person name="Overgaard C.K."/>
            <person name="Boysen A.T."/>
            <person name="Wollenberg R.D."/>
            <person name="Larsen T.O."/>
            <person name="Sorensen J.L."/>
            <person name="Nielsen K.L."/>
            <person name="Sondergaard T.E."/>
        </authorList>
    </citation>
    <scope>NUCLEOTIDE SEQUENCE [LARGE SCALE GENOMIC DNA]</scope>
    <source>
        <strain evidence="1 2">AAU 773</strain>
    </source>
</reference>
<dbReference type="Proteomes" id="UP001390339">
    <property type="component" value="Unassembled WGS sequence"/>
</dbReference>
<sequence>MDLLPPEMILAMVEQMDMATMMQFMQTTKACSPHSPPPWRTVRSILQDYETSICKPRTAARPGLPPPMEYMLSSRGPDRRVLVSGSFHGVLEMDLRQERIGRALRGDFLNTNDPPLLGPLTPRQRDRLLRLMSRSLCHCDHIADIAANIQGGGPSARAAQIQYLGALSTDELAALFFAVDMAGFAFVRARKYEAEDPLVWEKITVFEECLLRHGSWFLWAHMQGGQESHASQLIETGMKELTEWETGKAGMEPGLRMSLVEVYRSRRKEADDDAVDLESSLRERLISQVMAPHAHAAT</sequence>
<protein>
    <submittedName>
        <fullName evidence="1">Uncharacterized protein</fullName>
    </submittedName>
</protein>
<dbReference type="EMBL" id="JAPCWZ010000003">
    <property type="protein sequence ID" value="KAK8874303.1"/>
    <property type="molecule type" value="Genomic_DNA"/>
</dbReference>
<evidence type="ECO:0000313" key="1">
    <source>
        <dbReference type="EMBL" id="KAK8874303.1"/>
    </source>
</evidence>
<gene>
    <name evidence="1" type="ORF">PGQ11_004817</name>
</gene>
<evidence type="ECO:0000313" key="2">
    <source>
        <dbReference type="Proteomes" id="UP001390339"/>
    </source>
</evidence>
<proteinExistence type="predicted"/>
<comment type="caution">
    <text evidence="1">The sequence shown here is derived from an EMBL/GenBank/DDBJ whole genome shotgun (WGS) entry which is preliminary data.</text>
</comment>